<gene>
    <name evidence="2" type="ORF">GRF63_06865</name>
</gene>
<dbReference type="InterPro" id="IPR032809">
    <property type="entry name" value="Put_HupE_UreJ"/>
</dbReference>
<dbReference type="EMBL" id="WUBR01000001">
    <property type="protein sequence ID" value="MWV27623.1"/>
    <property type="molecule type" value="Genomic_DNA"/>
</dbReference>
<keyword evidence="1" id="KW-0812">Transmembrane</keyword>
<protein>
    <submittedName>
        <fullName evidence="2">HupE/UreJ family protein</fullName>
    </submittedName>
</protein>
<feature type="transmembrane region" description="Helical" evidence="1">
    <location>
        <begin position="112"/>
        <end position="129"/>
    </location>
</feature>
<keyword evidence="1" id="KW-1133">Transmembrane helix</keyword>
<dbReference type="Proteomes" id="UP000461409">
    <property type="component" value="Unassembled WGS sequence"/>
</dbReference>
<organism evidence="2 3">
    <name type="scientific">Aurantiacibacter rhizosphaerae</name>
    <dbReference type="NCBI Taxonomy" id="2691582"/>
    <lineage>
        <taxon>Bacteria</taxon>
        <taxon>Pseudomonadati</taxon>
        <taxon>Pseudomonadota</taxon>
        <taxon>Alphaproteobacteria</taxon>
        <taxon>Sphingomonadales</taxon>
        <taxon>Erythrobacteraceae</taxon>
        <taxon>Aurantiacibacter</taxon>
    </lineage>
</organism>
<reference evidence="2 3" key="2">
    <citation type="submission" date="2020-02" db="EMBL/GenBank/DDBJ databases">
        <title>Erythrobacter dongmakensis sp. nov., isolated from a tidal mudflat.</title>
        <authorList>
            <person name="Kim I.S."/>
        </authorList>
    </citation>
    <scope>NUCLEOTIDE SEQUENCE [LARGE SCALE GENOMIC DNA]</scope>
    <source>
        <strain evidence="2 3">GH3-10</strain>
    </source>
</reference>
<feature type="transmembrane region" description="Helical" evidence="1">
    <location>
        <begin position="85"/>
        <end position="106"/>
    </location>
</feature>
<comment type="caution">
    <text evidence="2">The sequence shown here is derived from an EMBL/GenBank/DDBJ whole genome shotgun (WGS) entry which is preliminary data.</text>
</comment>
<accession>A0A844XCY3</accession>
<dbReference type="Pfam" id="PF13795">
    <property type="entry name" value="HupE_UreJ_2"/>
    <property type="match status" value="1"/>
</dbReference>
<sequence>MPGPMPGRMPAALPLAVLLVLVMLAIPVDAFAHDVAEGDKAFVRTIDGPAIIPFMYLGAKHMVTGYDHIAFLVGVVFFLRRLKDVLLYVSMFAIGHSITLIGGVLLGTGANANIVDAIIGLSVVYKGVENIGGFAKLGWHFDTRIAVLVFGLFHGLGLATKVMDLGVSPNGLLVNLIAFNVGVELGQVIVLTLVVLLLAAWRDTPSFKRYAFAANIALILVGIALTAYQIQGYFSS</sequence>
<feature type="transmembrane region" description="Helical" evidence="1">
    <location>
        <begin position="56"/>
        <end position="78"/>
    </location>
</feature>
<evidence type="ECO:0000313" key="3">
    <source>
        <dbReference type="Proteomes" id="UP000461409"/>
    </source>
</evidence>
<keyword evidence="3" id="KW-1185">Reference proteome</keyword>
<keyword evidence="1" id="KW-0472">Membrane</keyword>
<reference evidence="2 3" key="1">
    <citation type="submission" date="2019-12" db="EMBL/GenBank/DDBJ databases">
        <authorList>
            <person name="Lee S.D."/>
        </authorList>
    </citation>
    <scope>NUCLEOTIDE SEQUENCE [LARGE SCALE GENOMIC DNA]</scope>
    <source>
        <strain evidence="2 3">GH3-10</strain>
    </source>
</reference>
<dbReference type="AlphaFoldDB" id="A0A844XCY3"/>
<feature type="transmembrane region" description="Helical" evidence="1">
    <location>
        <begin position="172"/>
        <end position="198"/>
    </location>
</feature>
<evidence type="ECO:0000313" key="2">
    <source>
        <dbReference type="EMBL" id="MWV27623.1"/>
    </source>
</evidence>
<evidence type="ECO:0000256" key="1">
    <source>
        <dbReference type="SAM" id="Phobius"/>
    </source>
</evidence>
<proteinExistence type="predicted"/>
<name>A0A844XCY3_9SPHN</name>
<feature type="transmembrane region" description="Helical" evidence="1">
    <location>
        <begin position="210"/>
        <end position="230"/>
    </location>
</feature>
<feature type="transmembrane region" description="Helical" evidence="1">
    <location>
        <begin position="141"/>
        <end position="160"/>
    </location>
</feature>